<keyword evidence="6" id="KW-0408">Iron</keyword>
<evidence type="ECO:0000256" key="5">
    <source>
        <dbReference type="ARBA" id="ARBA00023002"/>
    </source>
</evidence>
<evidence type="ECO:0000313" key="11">
    <source>
        <dbReference type="Proteomes" id="UP001194468"/>
    </source>
</evidence>
<keyword evidence="4" id="KW-0479">Metal-binding</keyword>
<evidence type="ECO:0000256" key="7">
    <source>
        <dbReference type="ARBA" id="ARBA00025795"/>
    </source>
</evidence>
<evidence type="ECO:0000256" key="8">
    <source>
        <dbReference type="SAM" id="SignalP"/>
    </source>
</evidence>
<reference evidence="10" key="2">
    <citation type="journal article" date="2020" name="Nat. Commun.">
        <title>Large-scale genome sequencing of mycorrhizal fungi provides insights into the early evolution of symbiotic traits.</title>
        <authorList>
            <person name="Miyauchi S."/>
            <person name="Kiss E."/>
            <person name="Kuo A."/>
            <person name="Drula E."/>
            <person name="Kohler A."/>
            <person name="Sanchez-Garcia M."/>
            <person name="Morin E."/>
            <person name="Andreopoulos B."/>
            <person name="Barry K.W."/>
            <person name="Bonito G."/>
            <person name="Buee M."/>
            <person name="Carver A."/>
            <person name="Chen C."/>
            <person name="Cichocki N."/>
            <person name="Clum A."/>
            <person name="Culley D."/>
            <person name="Crous P.W."/>
            <person name="Fauchery L."/>
            <person name="Girlanda M."/>
            <person name="Hayes R.D."/>
            <person name="Keri Z."/>
            <person name="LaButti K."/>
            <person name="Lipzen A."/>
            <person name="Lombard V."/>
            <person name="Magnuson J."/>
            <person name="Maillard F."/>
            <person name="Murat C."/>
            <person name="Nolan M."/>
            <person name="Ohm R.A."/>
            <person name="Pangilinan J."/>
            <person name="Pereira M.F."/>
            <person name="Perotto S."/>
            <person name="Peter M."/>
            <person name="Pfister S."/>
            <person name="Riley R."/>
            <person name="Sitrit Y."/>
            <person name="Stielow J.B."/>
            <person name="Szollosi G."/>
            <person name="Zifcakova L."/>
            <person name="Stursova M."/>
            <person name="Spatafora J.W."/>
            <person name="Tedersoo L."/>
            <person name="Vaario L.M."/>
            <person name="Yamada A."/>
            <person name="Yan M."/>
            <person name="Wang P."/>
            <person name="Xu J."/>
            <person name="Bruns T."/>
            <person name="Baldrian P."/>
            <person name="Vilgalys R."/>
            <person name="Dunand C."/>
            <person name="Henrissat B."/>
            <person name="Grigoriev I.V."/>
            <person name="Hibbett D."/>
            <person name="Nagy L.G."/>
            <person name="Martin F.M."/>
        </authorList>
    </citation>
    <scope>NUCLEOTIDE SEQUENCE</scope>
    <source>
        <strain evidence="10">BED1</strain>
    </source>
</reference>
<feature type="chain" id="PRO_5041903167" evidence="8">
    <location>
        <begin position="19"/>
        <end position="367"/>
    </location>
</feature>
<accession>A0AAD4GD43</accession>
<comment type="cofactor">
    <cofactor evidence="1">
        <name>heme b</name>
        <dbReference type="ChEBI" id="CHEBI:60344"/>
    </cofactor>
</comment>
<feature type="domain" description="Heme haloperoxidase family profile" evidence="9">
    <location>
        <begin position="69"/>
        <end position="301"/>
    </location>
</feature>
<dbReference type="Pfam" id="PF01328">
    <property type="entry name" value="Peroxidase_2"/>
    <property type="match status" value="1"/>
</dbReference>
<dbReference type="InterPro" id="IPR036851">
    <property type="entry name" value="Chloroperoxidase-like_sf"/>
</dbReference>
<keyword evidence="11" id="KW-1185">Reference proteome</keyword>
<comment type="caution">
    <text evidence="10">The sequence shown here is derived from an EMBL/GenBank/DDBJ whole genome shotgun (WGS) entry which is preliminary data.</text>
</comment>
<dbReference type="GO" id="GO:0046872">
    <property type="term" value="F:metal ion binding"/>
    <property type="evidence" value="ECO:0007669"/>
    <property type="project" value="UniProtKB-KW"/>
</dbReference>
<dbReference type="GO" id="GO:0004601">
    <property type="term" value="F:peroxidase activity"/>
    <property type="evidence" value="ECO:0007669"/>
    <property type="project" value="UniProtKB-KW"/>
</dbReference>
<gene>
    <name evidence="10" type="ORF">L210DRAFT_3505486</name>
</gene>
<dbReference type="SUPFAM" id="SSF47571">
    <property type="entry name" value="Cloroperoxidase"/>
    <property type="match status" value="1"/>
</dbReference>
<dbReference type="EMBL" id="WHUW01000019">
    <property type="protein sequence ID" value="KAF8437187.1"/>
    <property type="molecule type" value="Genomic_DNA"/>
</dbReference>
<protein>
    <submittedName>
        <fullName evidence="10">Chloroperoxidase</fullName>
    </submittedName>
</protein>
<dbReference type="PROSITE" id="PS51405">
    <property type="entry name" value="HEME_HALOPEROXIDASE"/>
    <property type="match status" value="1"/>
</dbReference>
<evidence type="ECO:0000259" key="9">
    <source>
        <dbReference type="PROSITE" id="PS51405"/>
    </source>
</evidence>
<evidence type="ECO:0000313" key="10">
    <source>
        <dbReference type="EMBL" id="KAF8437187.1"/>
    </source>
</evidence>
<sequence length="367" mass="40610">MKLQSLATLPALISYVLAIPRLADFPEYCPLSGLSSEDIQVVMQTSTWLGPQPLPPPIKDTSAKLVDDAAHPFKPLRPGDIRGPCPGLNTLASHGYIPRHGVVTPAEIITAVQEGFNMGRQFASFLAYSAFILDGNHLTNLMSIGRNTTGCGSLTPGINTHGTFEGDASITREDIYLGNNFLFNEGLFNELIHSANQVGEGYVTVEAAALNRRRRIDDSVARNPVFSFETPRFLGAIAESGFALAMFVHNQTEDSTKSLALNDAWSFFNLHMYPEGFYRRQGPFEFPHVKALTYKLVDMVGRRPGHNEGEYNYVVNPEDPATVNLTAQLYPDPPFILRKAIKANLATYYEALGDPTCEQYFPYGYEY</sequence>
<evidence type="ECO:0000256" key="6">
    <source>
        <dbReference type="ARBA" id="ARBA00023004"/>
    </source>
</evidence>
<dbReference type="InterPro" id="IPR000028">
    <property type="entry name" value="Chloroperoxidase"/>
</dbReference>
<keyword evidence="8" id="KW-0732">Signal</keyword>
<evidence type="ECO:0000256" key="4">
    <source>
        <dbReference type="ARBA" id="ARBA00022723"/>
    </source>
</evidence>
<evidence type="ECO:0000256" key="2">
    <source>
        <dbReference type="ARBA" id="ARBA00022559"/>
    </source>
</evidence>
<dbReference type="Proteomes" id="UP001194468">
    <property type="component" value="Unassembled WGS sequence"/>
</dbReference>
<dbReference type="AlphaFoldDB" id="A0AAD4GD43"/>
<keyword evidence="2" id="KW-0575">Peroxidase</keyword>
<dbReference type="PANTHER" id="PTHR33577:SF16">
    <property type="entry name" value="HEME HALOPEROXIDASE FAMILY PROFILE DOMAIN-CONTAINING PROTEIN"/>
    <property type="match status" value="1"/>
</dbReference>
<comment type="similarity">
    <text evidence="7">Belongs to the chloroperoxidase family.</text>
</comment>
<keyword evidence="3" id="KW-0349">Heme</keyword>
<proteinExistence type="inferred from homology"/>
<feature type="signal peptide" evidence="8">
    <location>
        <begin position="1"/>
        <end position="18"/>
    </location>
</feature>
<evidence type="ECO:0000256" key="1">
    <source>
        <dbReference type="ARBA" id="ARBA00001970"/>
    </source>
</evidence>
<evidence type="ECO:0000256" key="3">
    <source>
        <dbReference type="ARBA" id="ARBA00022617"/>
    </source>
</evidence>
<reference evidence="10" key="1">
    <citation type="submission" date="2019-10" db="EMBL/GenBank/DDBJ databases">
        <authorList>
            <consortium name="DOE Joint Genome Institute"/>
            <person name="Kuo A."/>
            <person name="Miyauchi S."/>
            <person name="Kiss E."/>
            <person name="Drula E."/>
            <person name="Kohler A."/>
            <person name="Sanchez-Garcia M."/>
            <person name="Andreopoulos B."/>
            <person name="Barry K.W."/>
            <person name="Bonito G."/>
            <person name="Buee M."/>
            <person name="Carver A."/>
            <person name="Chen C."/>
            <person name="Cichocki N."/>
            <person name="Clum A."/>
            <person name="Culley D."/>
            <person name="Crous P.W."/>
            <person name="Fauchery L."/>
            <person name="Girlanda M."/>
            <person name="Hayes R."/>
            <person name="Keri Z."/>
            <person name="LaButti K."/>
            <person name="Lipzen A."/>
            <person name="Lombard V."/>
            <person name="Magnuson J."/>
            <person name="Maillard F."/>
            <person name="Morin E."/>
            <person name="Murat C."/>
            <person name="Nolan M."/>
            <person name="Ohm R."/>
            <person name="Pangilinan J."/>
            <person name="Pereira M."/>
            <person name="Perotto S."/>
            <person name="Peter M."/>
            <person name="Riley R."/>
            <person name="Sitrit Y."/>
            <person name="Stielow B."/>
            <person name="Szollosi G."/>
            <person name="Zifcakova L."/>
            <person name="Stursova M."/>
            <person name="Spatafora J.W."/>
            <person name="Tedersoo L."/>
            <person name="Vaario L.-M."/>
            <person name="Yamada A."/>
            <person name="Yan M."/>
            <person name="Wang P."/>
            <person name="Xu J."/>
            <person name="Bruns T."/>
            <person name="Baldrian P."/>
            <person name="Vilgalys R."/>
            <person name="Henrissat B."/>
            <person name="Grigoriev I.V."/>
            <person name="Hibbett D."/>
            <person name="Nagy L.G."/>
            <person name="Martin F.M."/>
        </authorList>
    </citation>
    <scope>NUCLEOTIDE SEQUENCE</scope>
    <source>
        <strain evidence="10">BED1</strain>
    </source>
</reference>
<organism evidence="10 11">
    <name type="scientific">Boletus edulis BED1</name>
    <dbReference type="NCBI Taxonomy" id="1328754"/>
    <lineage>
        <taxon>Eukaryota</taxon>
        <taxon>Fungi</taxon>
        <taxon>Dikarya</taxon>
        <taxon>Basidiomycota</taxon>
        <taxon>Agaricomycotina</taxon>
        <taxon>Agaricomycetes</taxon>
        <taxon>Agaricomycetidae</taxon>
        <taxon>Boletales</taxon>
        <taxon>Boletineae</taxon>
        <taxon>Boletaceae</taxon>
        <taxon>Boletoideae</taxon>
        <taxon>Boletus</taxon>
    </lineage>
</organism>
<keyword evidence="5" id="KW-0560">Oxidoreductase</keyword>
<dbReference type="PANTHER" id="PTHR33577">
    <property type="entry name" value="STERIGMATOCYSTIN BIOSYNTHESIS PEROXIDASE STCC-RELATED"/>
    <property type="match status" value="1"/>
</dbReference>
<name>A0AAD4GD43_BOLED</name>
<dbReference type="Gene3D" id="1.10.489.10">
    <property type="entry name" value="Chloroperoxidase-like"/>
    <property type="match status" value="1"/>
</dbReference>